<evidence type="ECO:0000256" key="5">
    <source>
        <dbReference type="ARBA" id="ARBA00022679"/>
    </source>
</evidence>
<dbReference type="GO" id="GO:0005829">
    <property type="term" value="C:cytosol"/>
    <property type="evidence" value="ECO:0007669"/>
    <property type="project" value="TreeGrafter"/>
</dbReference>
<evidence type="ECO:0000256" key="6">
    <source>
        <dbReference type="ARBA" id="ARBA00048550"/>
    </source>
</evidence>
<dbReference type="Pfam" id="PF07831">
    <property type="entry name" value="PYNP_C"/>
    <property type="match status" value="1"/>
</dbReference>
<evidence type="ECO:0000313" key="8">
    <source>
        <dbReference type="EMBL" id="QDU54949.1"/>
    </source>
</evidence>
<dbReference type="NCBIfam" id="TIGR02644">
    <property type="entry name" value="Y_phosphoryl"/>
    <property type="match status" value="1"/>
</dbReference>
<evidence type="ECO:0000256" key="3">
    <source>
        <dbReference type="ARBA" id="ARBA00011892"/>
    </source>
</evidence>
<dbReference type="GO" id="GO:0004645">
    <property type="term" value="F:1,4-alpha-oligoglucan phosphorylase activity"/>
    <property type="evidence" value="ECO:0007669"/>
    <property type="project" value="InterPro"/>
</dbReference>
<evidence type="ECO:0000259" key="7">
    <source>
        <dbReference type="SMART" id="SM00941"/>
    </source>
</evidence>
<dbReference type="AlphaFoldDB" id="A0A518AJN9"/>
<evidence type="ECO:0000256" key="2">
    <source>
        <dbReference type="ARBA" id="ARBA00011738"/>
    </source>
</evidence>
<dbReference type="EC" id="2.4.2.4" evidence="3"/>
<dbReference type="GO" id="GO:0006213">
    <property type="term" value="P:pyrimidine nucleoside metabolic process"/>
    <property type="evidence" value="ECO:0007669"/>
    <property type="project" value="InterPro"/>
</dbReference>
<reference evidence="8 9" key="1">
    <citation type="submission" date="2019-02" db="EMBL/GenBank/DDBJ databases">
        <title>Deep-cultivation of Planctomycetes and their phenomic and genomic characterization uncovers novel biology.</title>
        <authorList>
            <person name="Wiegand S."/>
            <person name="Jogler M."/>
            <person name="Boedeker C."/>
            <person name="Pinto D."/>
            <person name="Vollmers J."/>
            <person name="Rivas-Marin E."/>
            <person name="Kohn T."/>
            <person name="Peeters S.H."/>
            <person name="Heuer A."/>
            <person name="Rast P."/>
            <person name="Oberbeckmann S."/>
            <person name="Bunk B."/>
            <person name="Jeske O."/>
            <person name="Meyerdierks A."/>
            <person name="Storesund J.E."/>
            <person name="Kallscheuer N."/>
            <person name="Luecker S."/>
            <person name="Lage O.M."/>
            <person name="Pohl T."/>
            <person name="Merkel B.J."/>
            <person name="Hornburger P."/>
            <person name="Mueller R.-W."/>
            <person name="Bruemmer F."/>
            <person name="Labrenz M."/>
            <person name="Spormann A.M."/>
            <person name="Op den Camp H."/>
            <person name="Overmann J."/>
            <person name="Amann R."/>
            <person name="Jetten M.S.M."/>
            <person name="Mascher T."/>
            <person name="Medema M.H."/>
            <person name="Devos D.P."/>
            <person name="Kaster A.-K."/>
            <person name="Ovreas L."/>
            <person name="Rohde M."/>
            <person name="Galperin M.Y."/>
            <person name="Jogler C."/>
        </authorList>
    </citation>
    <scope>NUCLEOTIDE SEQUENCE [LARGE SCALE GENOMIC DNA]</scope>
    <source>
        <strain evidence="8 9">Pan181</strain>
    </source>
</reference>
<organism evidence="8 9">
    <name type="scientific">Aeoliella mucimassa</name>
    <dbReference type="NCBI Taxonomy" id="2527972"/>
    <lineage>
        <taxon>Bacteria</taxon>
        <taxon>Pseudomonadati</taxon>
        <taxon>Planctomycetota</taxon>
        <taxon>Planctomycetia</taxon>
        <taxon>Pirellulales</taxon>
        <taxon>Lacipirellulaceae</taxon>
        <taxon>Aeoliella</taxon>
    </lineage>
</organism>
<dbReference type="EMBL" id="CP036278">
    <property type="protein sequence ID" value="QDU54949.1"/>
    <property type="molecule type" value="Genomic_DNA"/>
</dbReference>
<dbReference type="InterPro" id="IPR000312">
    <property type="entry name" value="Glycosyl_Trfase_fam3"/>
</dbReference>
<dbReference type="InterPro" id="IPR000053">
    <property type="entry name" value="Thymidine/pyrmidine_PPase"/>
</dbReference>
<dbReference type="InterPro" id="IPR036320">
    <property type="entry name" value="Glycosyl_Trfase_fam3_N_dom_sf"/>
</dbReference>
<dbReference type="InterPro" id="IPR018090">
    <property type="entry name" value="Pyrmidine_PPas_bac/euk"/>
</dbReference>
<dbReference type="SUPFAM" id="SSF54680">
    <property type="entry name" value="Pyrimidine nucleoside phosphorylase C-terminal domain"/>
    <property type="match status" value="1"/>
</dbReference>
<dbReference type="RefSeq" id="WP_145245872.1">
    <property type="nucleotide sequence ID" value="NZ_CP036278.1"/>
</dbReference>
<keyword evidence="5 8" id="KW-0808">Transferase</keyword>
<dbReference type="GO" id="GO:0009032">
    <property type="term" value="F:thymidine phosphorylase activity"/>
    <property type="evidence" value="ECO:0007669"/>
    <property type="project" value="UniProtKB-EC"/>
</dbReference>
<dbReference type="FunFam" id="3.40.1030.10:FF:000003">
    <property type="entry name" value="Pyrimidine-nucleoside phosphorylase"/>
    <property type="match status" value="1"/>
</dbReference>
<dbReference type="GO" id="GO:0006206">
    <property type="term" value="P:pyrimidine nucleobase metabolic process"/>
    <property type="evidence" value="ECO:0007669"/>
    <property type="project" value="InterPro"/>
</dbReference>
<dbReference type="OrthoDB" id="9763887at2"/>
<dbReference type="Gene3D" id="3.40.1030.10">
    <property type="entry name" value="Nucleoside phosphorylase/phosphoribosyltransferase catalytic domain"/>
    <property type="match status" value="1"/>
</dbReference>
<dbReference type="Pfam" id="PF00591">
    <property type="entry name" value="Glycos_transf_3"/>
    <property type="match status" value="1"/>
</dbReference>
<keyword evidence="4 8" id="KW-0328">Glycosyltransferase</keyword>
<accession>A0A518AJN9</accession>
<dbReference type="InterPro" id="IPR035902">
    <property type="entry name" value="Nuc_phospho_transferase"/>
</dbReference>
<comment type="subunit">
    <text evidence="2">Homodimer.</text>
</comment>
<dbReference type="Proteomes" id="UP000315750">
    <property type="component" value="Chromosome"/>
</dbReference>
<name>A0A518AJN9_9BACT</name>
<protein>
    <recommendedName>
        <fullName evidence="3">thymidine phosphorylase</fullName>
        <ecNumber evidence="3">2.4.2.4</ecNumber>
    </recommendedName>
</protein>
<dbReference type="NCBIfam" id="NF004490">
    <property type="entry name" value="PRK05820.1"/>
    <property type="match status" value="1"/>
</dbReference>
<dbReference type="PIRSF" id="PIRSF000478">
    <property type="entry name" value="TP_PyNP"/>
    <property type="match status" value="1"/>
</dbReference>
<feature type="domain" description="Pyrimidine nucleoside phosphorylase C-terminal" evidence="7">
    <location>
        <begin position="339"/>
        <end position="412"/>
    </location>
</feature>
<sequence>MNPTFLIAKKRDGGELTDGEIADLVRGYVAGEVADYQMSAFTMAVCCRGMSIAETASITEHMLHSGVTLEWPGSDKPEVDKHSTGGIGDKVSLPLAAMLACCGLRVPMISGRGLGATGGTLDKLESIPGFQTNLPLDEMRRVVDQVGCVINGATKELVPADRMLYALRDVTATIESIPLITASIMSKKLAEGLDALVLDVKHGSGAFMKTLDDAQKLARSMVDTGKRMGVPTVAVITDMNQPLGRLAGNAVEVDESLALLEGRGPDDLVEVTLALGAELLVMTGQANDLASATTALQATIDDGLAMEKFAEMVRAQGGDLDAVRPVAPAQPLLAGTAGYVTRIDTQEIGRAIIELGGGRRRKEDVLDLSVGVEMLVRLGDQVQVDQPLANVLAAPDAADLAKQMLRSAIEVSESPTSVPPLIVERVE</sequence>
<dbReference type="Gene3D" id="1.20.970.10">
    <property type="entry name" value="Transferase, Pyrimidine Nucleoside Phosphorylase, Chain C"/>
    <property type="match status" value="1"/>
</dbReference>
<dbReference type="InterPro" id="IPR036566">
    <property type="entry name" value="PYNP-like_C_sf"/>
</dbReference>
<dbReference type="Pfam" id="PF02885">
    <property type="entry name" value="Glycos_trans_3N"/>
    <property type="match status" value="1"/>
</dbReference>
<evidence type="ECO:0000256" key="4">
    <source>
        <dbReference type="ARBA" id="ARBA00022676"/>
    </source>
</evidence>
<dbReference type="InterPro" id="IPR017459">
    <property type="entry name" value="Glycosyl_Trfase_fam3_N_dom"/>
</dbReference>
<keyword evidence="9" id="KW-1185">Reference proteome</keyword>
<dbReference type="KEGG" id="amuc:Pan181_11340"/>
<dbReference type="SMART" id="SM00941">
    <property type="entry name" value="PYNP_C"/>
    <property type="match status" value="1"/>
</dbReference>
<dbReference type="Gene3D" id="3.90.1170.30">
    <property type="entry name" value="Pyrimidine nucleoside phosphorylase-like, C-terminal domain"/>
    <property type="match status" value="1"/>
</dbReference>
<comment type="catalytic activity">
    <reaction evidence="6">
        <text>thymidine + phosphate = 2-deoxy-alpha-D-ribose 1-phosphate + thymine</text>
        <dbReference type="Rhea" id="RHEA:16037"/>
        <dbReference type="ChEBI" id="CHEBI:17748"/>
        <dbReference type="ChEBI" id="CHEBI:17821"/>
        <dbReference type="ChEBI" id="CHEBI:43474"/>
        <dbReference type="ChEBI" id="CHEBI:57259"/>
        <dbReference type="EC" id="2.4.2.4"/>
    </reaction>
</comment>
<evidence type="ECO:0000256" key="1">
    <source>
        <dbReference type="ARBA" id="ARBA00006915"/>
    </source>
</evidence>
<gene>
    <name evidence="8" type="primary">pdp</name>
    <name evidence="8" type="ORF">Pan181_11340</name>
</gene>
<dbReference type="SUPFAM" id="SSF47648">
    <property type="entry name" value="Nucleoside phosphorylase/phosphoribosyltransferase N-terminal domain"/>
    <property type="match status" value="1"/>
</dbReference>
<dbReference type="InterPro" id="IPR017872">
    <property type="entry name" value="Pyrmidine_PPase_CS"/>
</dbReference>
<dbReference type="PROSITE" id="PS00647">
    <property type="entry name" value="THYMID_PHOSPHORYLASE"/>
    <property type="match status" value="1"/>
</dbReference>
<dbReference type="PANTHER" id="PTHR10515:SF0">
    <property type="entry name" value="THYMIDINE PHOSPHORYLASE"/>
    <property type="match status" value="1"/>
</dbReference>
<dbReference type="SUPFAM" id="SSF52418">
    <property type="entry name" value="Nucleoside phosphorylase/phosphoribosyltransferase catalytic domain"/>
    <property type="match status" value="1"/>
</dbReference>
<dbReference type="InterPro" id="IPR013102">
    <property type="entry name" value="PYNP_C"/>
</dbReference>
<comment type="similarity">
    <text evidence="1">Belongs to the thymidine/pyrimidine-nucleoside phosphorylase family.</text>
</comment>
<evidence type="ECO:0000313" key="9">
    <source>
        <dbReference type="Proteomes" id="UP000315750"/>
    </source>
</evidence>
<dbReference type="PANTHER" id="PTHR10515">
    <property type="entry name" value="THYMIDINE PHOSPHORYLASE"/>
    <property type="match status" value="1"/>
</dbReference>
<proteinExistence type="inferred from homology"/>